<dbReference type="InterPro" id="IPR029063">
    <property type="entry name" value="SAM-dependent_MTases_sf"/>
</dbReference>
<dbReference type="InterPro" id="IPR016718">
    <property type="entry name" value="rRNA_m1G-MeTrfase_A_prd"/>
</dbReference>
<comment type="caution">
    <text evidence="3">The sequence shown here is derived from an EMBL/GenBank/DDBJ whole genome shotgun (WGS) entry which is preliminary data.</text>
</comment>
<dbReference type="Pfam" id="PF21302">
    <property type="entry name" value="Zn_ribbon_RlmA"/>
    <property type="match status" value="1"/>
</dbReference>
<dbReference type="InterPro" id="IPR048647">
    <property type="entry name" value="RlmA_N"/>
</dbReference>
<dbReference type="Proteomes" id="UP001597231">
    <property type="component" value="Unassembled WGS sequence"/>
</dbReference>
<dbReference type="PANTHER" id="PTHR43460:SF1">
    <property type="entry name" value="METHYLTRANSFERASE TYPE 11 DOMAIN-CONTAINING PROTEIN"/>
    <property type="match status" value="1"/>
</dbReference>
<dbReference type="Gene3D" id="3.40.50.150">
    <property type="entry name" value="Vaccinia Virus protein VP39"/>
    <property type="match status" value="1"/>
</dbReference>
<keyword evidence="3" id="KW-0489">Methyltransferase</keyword>
<reference evidence="4" key="1">
    <citation type="journal article" date="2019" name="Int. J. Syst. Evol. Microbiol.">
        <title>The Global Catalogue of Microorganisms (GCM) 10K type strain sequencing project: providing services to taxonomists for standard genome sequencing and annotation.</title>
        <authorList>
            <consortium name="The Broad Institute Genomics Platform"/>
            <consortium name="The Broad Institute Genome Sequencing Center for Infectious Disease"/>
            <person name="Wu L."/>
            <person name="Ma J."/>
        </authorList>
    </citation>
    <scope>NUCLEOTIDE SEQUENCE [LARGE SCALE GENOMIC DNA]</scope>
    <source>
        <strain evidence="4">CCUG 53915</strain>
    </source>
</reference>
<organism evidence="3 4">
    <name type="scientific">Sporosarcina contaminans</name>
    <dbReference type="NCBI Taxonomy" id="633403"/>
    <lineage>
        <taxon>Bacteria</taxon>
        <taxon>Bacillati</taxon>
        <taxon>Bacillota</taxon>
        <taxon>Bacilli</taxon>
        <taxon>Bacillales</taxon>
        <taxon>Caryophanaceae</taxon>
        <taxon>Sporosarcina</taxon>
    </lineage>
</organism>
<feature type="domain" description="Methyltransferase" evidence="1">
    <location>
        <begin position="105"/>
        <end position="172"/>
    </location>
</feature>
<evidence type="ECO:0000313" key="3">
    <source>
        <dbReference type="EMBL" id="MFD1205538.1"/>
    </source>
</evidence>
<dbReference type="PANTHER" id="PTHR43460">
    <property type="entry name" value="METHYLTRANSFERASE"/>
    <property type="match status" value="1"/>
</dbReference>
<dbReference type="PIRSF" id="PIRSF018249">
    <property type="entry name" value="MyrA_prd"/>
    <property type="match status" value="1"/>
</dbReference>
<accession>A0ABW3U0A2</accession>
<keyword evidence="4" id="KW-1185">Reference proteome</keyword>
<evidence type="ECO:0000313" key="4">
    <source>
        <dbReference type="Proteomes" id="UP001597231"/>
    </source>
</evidence>
<dbReference type="CDD" id="cd02440">
    <property type="entry name" value="AdoMet_MTases"/>
    <property type="match status" value="1"/>
</dbReference>
<dbReference type="GO" id="GO:0032259">
    <property type="term" value="P:methylation"/>
    <property type="evidence" value="ECO:0007669"/>
    <property type="project" value="UniProtKB-KW"/>
</dbReference>
<proteinExistence type="predicted"/>
<gene>
    <name evidence="3" type="ORF">ACFQ38_10550</name>
</gene>
<sequence>MTLSKKMKNALVIEENEPLFICPNCGLDMKLIDRASLVCGNGHSFDLSKNGYVNLSPQAHATKYDQSLFEARTEVMRSGFFEPVIEQIVSRLDAQFENRERPLLLDAGCGEGTHLSIIHSRLKGNATGAGIDISKEGIIAAAKNYPGYVWSVADLANCPFQDGKFDAVLNILSPANYAEFGRILCSDGYMMKVVPESKYLVELREIFHDGEKKEDTNFLECFSQYFDEVETEQITYRFSLSESLLASLIRMTPLTWNADEAKIGQAMQAGLHEMTVDLRILSGYKRRH</sequence>
<evidence type="ECO:0000259" key="2">
    <source>
        <dbReference type="Pfam" id="PF21302"/>
    </source>
</evidence>
<dbReference type="EMBL" id="JBHTLT010000047">
    <property type="protein sequence ID" value="MFD1205538.1"/>
    <property type="molecule type" value="Genomic_DNA"/>
</dbReference>
<feature type="domain" description="23S rRNA (guanine(745)-N(1))-methyltransferase N-terminal" evidence="2">
    <location>
        <begin position="20"/>
        <end position="58"/>
    </location>
</feature>
<dbReference type="InterPro" id="IPR041698">
    <property type="entry name" value="Methyltransf_25"/>
</dbReference>
<keyword evidence="3" id="KW-0808">Transferase</keyword>
<dbReference type="GO" id="GO:0008168">
    <property type="term" value="F:methyltransferase activity"/>
    <property type="evidence" value="ECO:0007669"/>
    <property type="project" value="UniProtKB-KW"/>
</dbReference>
<evidence type="ECO:0000259" key="1">
    <source>
        <dbReference type="Pfam" id="PF13649"/>
    </source>
</evidence>
<dbReference type="RefSeq" id="WP_381480713.1">
    <property type="nucleotide sequence ID" value="NZ_JBHTLT010000047.1"/>
</dbReference>
<dbReference type="InterPro" id="IPR052939">
    <property type="entry name" value="23S_rRNA_MeTrnsfrase_RlmA"/>
</dbReference>
<protein>
    <submittedName>
        <fullName evidence="3">Methyltransferase domain-containing protein</fullName>
    </submittedName>
</protein>
<name>A0ABW3U0A2_9BACL</name>
<dbReference type="Pfam" id="PF13649">
    <property type="entry name" value="Methyltransf_25"/>
    <property type="match status" value="1"/>
</dbReference>
<dbReference type="SUPFAM" id="SSF53335">
    <property type="entry name" value="S-adenosyl-L-methionine-dependent methyltransferases"/>
    <property type="match status" value="1"/>
</dbReference>